<proteinExistence type="inferred from homology"/>
<evidence type="ECO:0000256" key="5">
    <source>
        <dbReference type="ARBA" id="ARBA00022989"/>
    </source>
</evidence>
<feature type="coiled-coil region" evidence="11">
    <location>
        <begin position="180"/>
        <end position="207"/>
    </location>
</feature>
<reference evidence="13 14" key="1">
    <citation type="submission" date="2016-07" db="EMBL/GenBank/DDBJ databases">
        <title>Pervasive Adenine N6-methylation of Active Genes in Fungi.</title>
        <authorList>
            <consortium name="DOE Joint Genome Institute"/>
            <person name="Mondo S.J."/>
            <person name="Dannebaum R.O."/>
            <person name="Kuo R.C."/>
            <person name="Labutti K."/>
            <person name="Haridas S."/>
            <person name="Kuo A."/>
            <person name="Salamov A."/>
            <person name="Ahrendt S.R."/>
            <person name="Lipzen A."/>
            <person name="Sullivan W."/>
            <person name="Andreopoulos W.B."/>
            <person name="Clum A."/>
            <person name="Lindquist E."/>
            <person name="Daum C."/>
            <person name="Ramamoorthy G.K."/>
            <person name="Gryganskyi A."/>
            <person name="Culley D."/>
            <person name="Magnuson J.K."/>
            <person name="James T.Y."/>
            <person name="O'Malley M.A."/>
            <person name="Stajich J.E."/>
            <person name="Spatafora J.W."/>
            <person name="Visel A."/>
            <person name="Grigoriev I.V."/>
        </authorList>
    </citation>
    <scope>NUCLEOTIDE SEQUENCE [LARGE SCALE GENOMIC DNA]</scope>
    <source>
        <strain evidence="13 14">CBS 115471</strain>
    </source>
</reference>
<keyword evidence="2 10" id="KW-0812">Transmembrane</keyword>
<evidence type="ECO:0000256" key="4">
    <source>
        <dbReference type="ARBA" id="ARBA00022946"/>
    </source>
</evidence>
<dbReference type="Pfam" id="PF05546">
    <property type="entry name" value="She9_MDM33"/>
    <property type="match status" value="1"/>
</dbReference>
<dbReference type="OrthoDB" id="5595506at2759"/>
<evidence type="ECO:0000256" key="10">
    <source>
        <dbReference type="RuleBase" id="RU364128"/>
    </source>
</evidence>
<organism evidence="13 14">
    <name type="scientific">Clohesyomyces aquaticus</name>
    <dbReference type="NCBI Taxonomy" id="1231657"/>
    <lineage>
        <taxon>Eukaryota</taxon>
        <taxon>Fungi</taxon>
        <taxon>Dikarya</taxon>
        <taxon>Ascomycota</taxon>
        <taxon>Pezizomycotina</taxon>
        <taxon>Dothideomycetes</taxon>
        <taxon>Pleosporomycetidae</taxon>
        <taxon>Pleosporales</taxon>
        <taxon>Lindgomycetaceae</taxon>
        <taxon>Clohesyomyces</taxon>
    </lineage>
</organism>
<feature type="region of interest" description="Disordered" evidence="12">
    <location>
        <begin position="87"/>
        <end position="141"/>
    </location>
</feature>
<evidence type="ECO:0000256" key="12">
    <source>
        <dbReference type="SAM" id="MobiDB-lite"/>
    </source>
</evidence>
<feature type="transmembrane region" description="Helical" evidence="10">
    <location>
        <begin position="299"/>
        <end position="319"/>
    </location>
</feature>
<comment type="function">
    <text evidence="9">Required for the maintenance of the structure of the mitochondrial inner membrane. Involved in mitochondrial morphology. Causes growth arrest when highly overexpressed.</text>
</comment>
<dbReference type="PANTHER" id="PTHR31961:SF3">
    <property type="entry name" value="SENSITIVE TO HIGH EXPRESSION PROTEIN 9, MITOCHONDRIAL"/>
    <property type="match status" value="1"/>
</dbReference>
<evidence type="ECO:0000256" key="9">
    <source>
        <dbReference type="ARBA" id="ARBA00024807"/>
    </source>
</evidence>
<feature type="coiled-coil region" evidence="11">
    <location>
        <begin position="254"/>
        <end position="281"/>
    </location>
</feature>
<feature type="transmembrane region" description="Helical" evidence="10">
    <location>
        <begin position="452"/>
        <end position="471"/>
    </location>
</feature>
<comment type="subcellular location">
    <subcellularLocation>
        <location evidence="10">Mitochondrion inner membrane</location>
        <topology evidence="10">Multi-pass membrane protein</topology>
    </subcellularLocation>
</comment>
<dbReference type="Proteomes" id="UP000193144">
    <property type="component" value="Unassembled WGS sequence"/>
</dbReference>
<keyword evidence="4 10" id="KW-0809">Transit peptide</keyword>
<feature type="compositionally biased region" description="Basic and acidic residues" evidence="12">
    <location>
        <begin position="127"/>
        <end position="141"/>
    </location>
</feature>
<evidence type="ECO:0000256" key="1">
    <source>
        <dbReference type="ARBA" id="ARBA00007472"/>
    </source>
</evidence>
<sequence>MRPLLQNASRSLLASSAFVAPPRSTSTFLRSFVSSASKQPSICLQCQFRASSVAARQASRQQFAAKLLLQNLTRRIFHSSRVLLDKDKPIGPPEASSEETNPPIPSIIPNKAPLPSKPGSSPPADDTIERVPAEDLPSHRDKQRWDLSKRFNAFMDDLLPKLAVVGQKVNTYTGTDYSGIEALRREIKEQEKLVKNRRLAVDEAKQALDAAHAQQASSAKEVVGLLERKHSWSATDLERYMQLIRSEHVNDQAVQAAKDNVQAAESILEEARTQLEKRERAQYHEEQIWSDTIRRNSTWVTFGLMGFNIFLLLFSLVLIEPWRRRRLVKEVKKALEAQKTATESATAFYSTPAVTAAIDRIVEPAEELVDTTPSAPKVVEATLIQKAEPEGFVTSSEGTTQLTPDEMEAVGLAAFEPDSQEEEPPMTWQESIVYGLSGFVSDQYVYIRRKDFSMAVSGAAAAGAITSWFLLNLLRPNR</sequence>
<evidence type="ECO:0000256" key="6">
    <source>
        <dbReference type="ARBA" id="ARBA00023054"/>
    </source>
</evidence>
<evidence type="ECO:0000256" key="3">
    <source>
        <dbReference type="ARBA" id="ARBA00022792"/>
    </source>
</evidence>
<dbReference type="PANTHER" id="PTHR31961">
    <property type="entry name" value="SENSITIVE TO HIGH EXPRESSION PROTEIN 9, MITOCHONDRIAL"/>
    <property type="match status" value="1"/>
</dbReference>
<keyword evidence="5 10" id="KW-1133">Transmembrane helix</keyword>
<protein>
    <recommendedName>
        <fullName evidence="10">Sensitive to high expression protein 9, mitochondrial</fullName>
    </recommendedName>
</protein>
<comment type="subunit">
    <text evidence="10">Homooligomer.</text>
</comment>
<comment type="caution">
    <text evidence="13">The sequence shown here is derived from an EMBL/GenBank/DDBJ whole genome shotgun (WGS) entry which is preliminary data.</text>
</comment>
<evidence type="ECO:0000313" key="13">
    <source>
        <dbReference type="EMBL" id="ORX96905.1"/>
    </source>
</evidence>
<keyword evidence="3 10" id="KW-0999">Mitochondrion inner membrane</keyword>
<keyword evidence="7 10" id="KW-0496">Mitochondrion</keyword>
<dbReference type="GO" id="GO:0007007">
    <property type="term" value="P:inner mitochondrial membrane organization"/>
    <property type="evidence" value="ECO:0007669"/>
    <property type="project" value="TreeGrafter"/>
</dbReference>
<dbReference type="GO" id="GO:0005743">
    <property type="term" value="C:mitochondrial inner membrane"/>
    <property type="evidence" value="ECO:0007669"/>
    <property type="project" value="UniProtKB-SubCell"/>
</dbReference>
<evidence type="ECO:0000313" key="14">
    <source>
        <dbReference type="Proteomes" id="UP000193144"/>
    </source>
</evidence>
<evidence type="ECO:0000256" key="7">
    <source>
        <dbReference type="ARBA" id="ARBA00023128"/>
    </source>
</evidence>
<accession>A0A1Y1YFZ1</accession>
<evidence type="ECO:0000256" key="2">
    <source>
        <dbReference type="ARBA" id="ARBA00022692"/>
    </source>
</evidence>
<dbReference type="EMBL" id="MCFA01000245">
    <property type="protein sequence ID" value="ORX96905.1"/>
    <property type="molecule type" value="Genomic_DNA"/>
</dbReference>
<comment type="similarity">
    <text evidence="1 10">Belongs to the SHE9 family.</text>
</comment>
<evidence type="ECO:0000256" key="11">
    <source>
        <dbReference type="SAM" id="Coils"/>
    </source>
</evidence>
<name>A0A1Y1YFZ1_9PLEO</name>
<dbReference type="AlphaFoldDB" id="A0A1Y1YFZ1"/>
<keyword evidence="14" id="KW-1185">Reference proteome</keyword>
<keyword evidence="8 10" id="KW-0472">Membrane</keyword>
<dbReference type="InterPro" id="IPR008839">
    <property type="entry name" value="MDM33_fungi"/>
</dbReference>
<gene>
    <name evidence="13" type="ORF">BCR34DRAFT_497355</name>
</gene>
<keyword evidence="6 11" id="KW-0175">Coiled coil</keyword>
<evidence type="ECO:0000256" key="8">
    <source>
        <dbReference type="ARBA" id="ARBA00023136"/>
    </source>
</evidence>